<name>A0A2A4HUA0_9SPHN</name>
<proteinExistence type="predicted"/>
<dbReference type="PRINTS" id="PR00090">
    <property type="entry name" value="RNGDIOXGNASE"/>
</dbReference>
<dbReference type="SUPFAM" id="SSF50022">
    <property type="entry name" value="ISP domain"/>
    <property type="match status" value="1"/>
</dbReference>
<dbReference type="EMBL" id="NWVD01000005">
    <property type="protein sequence ID" value="PCG08472.1"/>
    <property type="molecule type" value="Genomic_DNA"/>
</dbReference>
<evidence type="ECO:0000256" key="2">
    <source>
        <dbReference type="ARBA" id="ARBA00022714"/>
    </source>
</evidence>
<dbReference type="Proteomes" id="UP000218784">
    <property type="component" value="Unassembled WGS sequence"/>
</dbReference>
<comment type="cofactor">
    <cofactor evidence="1">
        <name>Fe cation</name>
        <dbReference type="ChEBI" id="CHEBI:24875"/>
    </cofactor>
</comment>
<evidence type="ECO:0000259" key="7">
    <source>
        <dbReference type="PROSITE" id="PS51296"/>
    </source>
</evidence>
<evidence type="ECO:0000313" key="9">
    <source>
        <dbReference type="Proteomes" id="UP000218784"/>
    </source>
</evidence>
<reference evidence="8 9" key="1">
    <citation type="submission" date="2017-09" db="EMBL/GenBank/DDBJ databases">
        <title>Sphingomonas ginsenosidimutans KACC 14949, whole genome shotgun sequence.</title>
        <authorList>
            <person name="Feng G."/>
            <person name="Zhu H."/>
        </authorList>
    </citation>
    <scope>NUCLEOTIDE SEQUENCE [LARGE SCALE GENOMIC DNA]</scope>
    <source>
        <strain evidence="8 9">KACC 14949</strain>
    </source>
</reference>
<dbReference type="Gene3D" id="2.102.10.10">
    <property type="entry name" value="Rieske [2Fe-2S] iron-sulphur domain"/>
    <property type="match status" value="1"/>
</dbReference>
<accession>A0A2A4HUA0</accession>
<dbReference type="Pfam" id="PF00355">
    <property type="entry name" value="Rieske"/>
    <property type="match status" value="1"/>
</dbReference>
<dbReference type="PANTHER" id="PTHR43756:SF5">
    <property type="entry name" value="CHOLINE MONOOXYGENASE, CHLOROPLASTIC"/>
    <property type="match status" value="1"/>
</dbReference>
<evidence type="ECO:0000256" key="6">
    <source>
        <dbReference type="ARBA" id="ARBA00023014"/>
    </source>
</evidence>
<dbReference type="InterPro" id="IPR001663">
    <property type="entry name" value="Rng_hydr_dOase-A"/>
</dbReference>
<evidence type="ECO:0000256" key="5">
    <source>
        <dbReference type="ARBA" id="ARBA00023004"/>
    </source>
</evidence>
<dbReference type="GO" id="GO:0016491">
    <property type="term" value="F:oxidoreductase activity"/>
    <property type="evidence" value="ECO:0007669"/>
    <property type="project" value="UniProtKB-KW"/>
</dbReference>
<keyword evidence="3" id="KW-0479">Metal-binding</keyword>
<dbReference type="InterPro" id="IPR036922">
    <property type="entry name" value="Rieske_2Fe-2S_sf"/>
</dbReference>
<gene>
    <name evidence="8" type="ORF">COA17_12350</name>
</gene>
<evidence type="ECO:0000256" key="1">
    <source>
        <dbReference type="ARBA" id="ARBA00001962"/>
    </source>
</evidence>
<dbReference type="SUPFAM" id="SSF55961">
    <property type="entry name" value="Bet v1-like"/>
    <property type="match status" value="1"/>
</dbReference>
<dbReference type="PROSITE" id="PS51296">
    <property type="entry name" value="RIESKE"/>
    <property type="match status" value="1"/>
</dbReference>
<dbReference type="AlphaFoldDB" id="A0A2A4HUA0"/>
<comment type="caution">
    <text evidence="8">The sequence shown here is derived from an EMBL/GenBank/DDBJ whole genome shotgun (WGS) entry which is preliminary data.</text>
</comment>
<organism evidence="8 9">
    <name type="scientific">Sphingomonas ginsenosidimutans</name>
    <dbReference type="NCBI Taxonomy" id="862134"/>
    <lineage>
        <taxon>Bacteria</taxon>
        <taxon>Pseudomonadati</taxon>
        <taxon>Pseudomonadota</taxon>
        <taxon>Alphaproteobacteria</taxon>
        <taxon>Sphingomonadales</taxon>
        <taxon>Sphingomonadaceae</taxon>
        <taxon>Sphingomonas</taxon>
    </lineage>
</organism>
<sequence length="393" mass="43318">MNFVADIARPAERRVTRLSDLTDSQQEAIRRIPAEKDAVNVPLAATRPNAIFTGRERFDAEQANIFQKHAVPVALAAVLPEPGSVVAIEAYGKPLLVTRTRADNIKVFINACQHKGAKLVEDCAVHKQGRMVCPYHAWTYGLDGKLIGVARSDMFEGVMKDQRGLKELPSVVWGGVIYAQLNGGPLDVSQLHDQIDADFTALGIHGGYVYGRKTFDLAANWKVVLEPFLEGYHVQRLHAASIGALFVDAPSVSDTFGVNIRQVSGRIGYEPAMLDEDADTNVHKLVTHAYTAFPNVVVVTSQYYTSVMILMPYGVDRTIVHYYMVTPGPATTPKAEEVFERSYDLIIKVFAGEDFRAAQISQEGLNAGVPESTVYCGLEENVIRYYEALETLL</sequence>
<evidence type="ECO:0000256" key="4">
    <source>
        <dbReference type="ARBA" id="ARBA00023002"/>
    </source>
</evidence>
<dbReference type="RefSeq" id="WP_096612842.1">
    <property type="nucleotide sequence ID" value="NZ_NWVD01000005.1"/>
</dbReference>
<dbReference type="InterPro" id="IPR017941">
    <property type="entry name" value="Rieske_2Fe-2S"/>
</dbReference>
<keyword evidence="9" id="KW-1185">Reference proteome</keyword>
<dbReference type="InterPro" id="IPR015879">
    <property type="entry name" value="Ring_hydroxy_dOase_asu_C_dom"/>
</dbReference>
<keyword evidence="2" id="KW-0001">2Fe-2S</keyword>
<dbReference type="PANTHER" id="PTHR43756">
    <property type="entry name" value="CHOLINE MONOOXYGENASE, CHLOROPLASTIC"/>
    <property type="match status" value="1"/>
</dbReference>
<evidence type="ECO:0000313" key="8">
    <source>
        <dbReference type="EMBL" id="PCG08472.1"/>
    </source>
</evidence>
<dbReference type="CDD" id="cd03469">
    <property type="entry name" value="Rieske_RO_Alpha_N"/>
    <property type="match status" value="1"/>
</dbReference>
<keyword evidence="6" id="KW-0411">Iron-sulfur</keyword>
<dbReference type="GO" id="GO:0051537">
    <property type="term" value="F:2 iron, 2 sulfur cluster binding"/>
    <property type="evidence" value="ECO:0007669"/>
    <property type="project" value="UniProtKB-KW"/>
</dbReference>
<keyword evidence="5" id="KW-0408">Iron</keyword>
<evidence type="ECO:0000256" key="3">
    <source>
        <dbReference type="ARBA" id="ARBA00022723"/>
    </source>
</evidence>
<feature type="domain" description="Rieske" evidence="7">
    <location>
        <begin position="72"/>
        <end position="179"/>
    </location>
</feature>
<dbReference type="Gene3D" id="3.90.380.10">
    <property type="entry name" value="Naphthalene 1,2-dioxygenase Alpha Subunit, Chain A, domain 1"/>
    <property type="match status" value="2"/>
</dbReference>
<dbReference type="Pfam" id="PF00848">
    <property type="entry name" value="Ring_hydroxyl_A"/>
    <property type="match status" value="1"/>
</dbReference>
<protein>
    <submittedName>
        <fullName evidence="8">(2Fe-2S)-binding protein</fullName>
    </submittedName>
</protein>
<keyword evidence="4" id="KW-0560">Oxidoreductase</keyword>
<dbReference type="GO" id="GO:0005506">
    <property type="term" value="F:iron ion binding"/>
    <property type="evidence" value="ECO:0007669"/>
    <property type="project" value="InterPro"/>
</dbReference>